<dbReference type="Gene3D" id="2.80.10.50">
    <property type="match status" value="1"/>
</dbReference>
<dbReference type="AlphaFoldDB" id="A0A3B3UCK9"/>
<dbReference type="InterPro" id="IPR014821">
    <property type="entry name" value="Ins145_P3_rcpt"/>
</dbReference>
<dbReference type="PANTHER" id="PTHR45816">
    <property type="entry name" value="MIR DOMAIN-CONTAINING PROTEIN"/>
    <property type="match status" value="1"/>
</dbReference>
<dbReference type="PANTHER" id="PTHR45816:SF2">
    <property type="entry name" value="INOSITOL 1,4,5-TRISPHOSPHATE RECEPTOR"/>
    <property type="match status" value="1"/>
</dbReference>
<proteinExistence type="predicted"/>
<dbReference type="Pfam" id="PF08709">
    <property type="entry name" value="Ins145_P3_rec"/>
    <property type="match status" value="1"/>
</dbReference>
<organism evidence="2 3">
    <name type="scientific">Poecilia latipinna</name>
    <name type="common">sailfin molly</name>
    <dbReference type="NCBI Taxonomy" id="48699"/>
    <lineage>
        <taxon>Eukaryota</taxon>
        <taxon>Metazoa</taxon>
        <taxon>Chordata</taxon>
        <taxon>Craniata</taxon>
        <taxon>Vertebrata</taxon>
        <taxon>Euteleostomi</taxon>
        <taxon>Actinopterygii</taxon>
        <taxon>Neopterygii</taxon>
        <taxon>Teleostei</taxon>
        <taxon>Neoteleostei</taxon>
        <taxon>Acanthomorphata</taxon>
        <taxon>Ovalentaria</taxon>
        <taxon>Atherinomorphae</taxon>
        <taxon>Cyprinodontiformes</taxon>
        <taxon>Poeciliidae</taxon>
        <taxon>Poeciliinae</taxon>
        <taxon>Poecilia</taxon>
    </lineage>
</organism>
<evidence type="ECO:0000313" key="2">
    <source>
        <dbReference type="Ensembl" id="ENSPLAP00000011060.1"/>
    </source>
</evidence>
<sequence length="187" mass="20743">MSDKMSSFLHIGDICSLYAEGSTSGFISTLGLVDDRCVVQPDAGDLNNPPKKFRDCLFKLCPMNRYSAQKQFWKAAKPGGNSTTDTHAADLEKKQNESENRKLLGTVIQYGNVIQVRCGRPDKGLCLNGLRRCAACSEHAESFLCVFFPQVNSVNCNTSWKVVLFMKWSDNLETILKGVGTDTIYIT</sequence>
<evidence type="ECO:0000259" key="1">
    <source>
        <dbReference type="Pfam" id="PF08709"/>
    </source>
</evidence>
<feature type="domain" description="Inositol 1,4,5-trisphosphate/ryanodine receptor" evidence="1">
    <location>
        <begin position="5"/>
        <end position="127"/>
    </location>
</feature>
<keyword evidence="3" id="KW-1185">Reference proteome</keyword>
<protein>
    <recommendedName>
        <fullName evidence="1">Inositol 1,4,5-trisphosphate/ryanodine receptor domain-containing protein</fullName>
    </recommendedName>
</protein>
<name>A0A3B3UCK9_9TELE</name>
<reference evidence="2" key="1">
    <citation type="submission" date="2025-08" db="UniProtKB">
        <authorList>
            <consortium name="Ensembl"/>
        </authorList>
    </citation>
    <scope>IDENTIFICATION</scope>
</reference>
<reference evidence="2" key="2">
    <citation type="submission" date="2025-09" db="UniProtKB">
        <authorList>
            <consortium name="Ensembl"/>
        </authorList>
    </citation>
    <scope>IDENTIFICATION</scope>
</reference>
<accession>A0A3B3UCK9</accession>
<dbReference type="GO" id="GO:0006816">
    <property type="term" value="P:calcium ion transport"/>
    <property type="evidence" value="ECO:0007669"/>
    <property type="project" value="InterPro"/>
</dbReference>
<dbReference type="Ensembl" id="ENSPLAT00000029057.1">
    <property type="protein sequence ID" value="ENSPLAP00000011060.1"/>
    <property type="gene ID" value="ENSPLAG00000014097.1"/>
</dbReference>
<dbReference type="InterPro" id="IPR015925">
    <property type="entry name" value="Ryanodine_IP3_receptor"/>
</dbReference>
<evidence type="ECO:0000313" key="3">
    <source>
        <dbReference type="Proteomes" id="UP000261500"/>
    </source>
</evidence>
<dbReference type="GeneTree" id="ENSGT00940000155071"/>
<dbReference type="Proteomes" id="UP000261500">
    <property type="component" value="Unplaced"/>
</dbReference>